<dbReference type="PANTHER" id="PTHR43863:SF2">
    <property type="entry name" value="MALTASE-GLUCOAMYLASE"/>
    <property type="match status" value="1"/>
</dbReference>
<dbReference type="Gene3D" id="3.20.20.80">
    <property type="entry name" value="Glycosidases"/>
    <property type="match status" value="1"/>
</dbReference>
<keyword evidence="6" id="KW-1185">Reference proteome</keyword>
<dbReference type="InterPro" id="IPR048395">
    <property type="entry name" value="Glyco_hydro_31_C"/>
</dbReference>
<gene>
    <name evidence="5" type="ORF">LKD37_01235</name>
</gene>
<dbReference type="Proteomes" id="UP001199319">
    <property type="component" value="Unassembled WGS sequence"/>
</dbReference>
<dbReference type="GO" id="GO:0004553">
    <property type="term" value="F:hydrolase activity, hydrolyzing O-glycosyl compounds"/>
    <property type="evidence" value="ECO:0007669"/>
    <property type="project" value="InterPro"/>
</dbReference>
<dbReference type="Gene3D" id="2.60.40.1180">
    <property type="entry name" value="Golgi alpha-mannosidase II"/>
    <property type="match status" value="2"/>
</dbReference>
<name>A0AAE3ADV5_9FIRM</name>
<dbReference type="EMBL" id="JAJEPW010000002">
    <property type="protein sequence ID" value="MCC2128153.1"/>
    <property type="molecule type" value="Genomic_DNA"/>
</dbReference>
<dbReference type="InterPro" id="IPR051816">
    <property type="entry name" value="Glycosyl_Hydrolase_31"/>
</dbReference>
<dbReference type="SUPFAM" id="SSF51445">
    <property type="entry name" value="(Trans)glycosidases"/>
    <property type="match status" value="1"/>
</dbReference>
<dbReference type="RefSeq" id="WP_302927586.1">
    <property type="nucleotide sequence ID" value="NZ_JAJEPW010000002.1"/>
</dbReference>
<comment type="similarity">
    <text evidence="1 2">Belongs to the glycosyl hydrolase 31 family.</text>
</comment>
<evidence type="ECO:0000256" key="2">
    <source>
        <dbReference type="RuleBase" id="RU361185"/>
    </source>
</evidence>
<evidence type="ECO:0000259" key="3">
    <source>
        <dbReference type="Pfam" id="PF01055"/>
    </source>
</evidence>
<keyword evidence="2" id="KW-0326">Glycosidase</keyword>
<dbReference type="Pfam" id="PF01055">
    <property type="entry name" value="Glyco_hydro_31_2nd"/>
    <property type="match status" value="1"/>
</dbReference>
<evidence type="ECO:0000259" key="4">
    <source>
        <dbReference type="Pfam" id="PF21365"/>
    </source>
</evidence>
<feature type="domain" description="Glycoside hydrolase family 31 TIM barrel" evidence="3">
    <location>
        <begin position="178"/>
        <end position="481"/>
    </location>
</feature>
<evidence type="ECO:0000256" key="1">
    <source>
        <dbReference type="ARBA" id="ARBA00007806"/>
    </source>
</evidence>
<reference evidence="5" key="1">
    <citation type="submission" date="2021-10" db="EMBL/GenBank/DDBJ databases">
        <title>Anaerobic single-cell dispensing facilitates the cultivation of human gut bacteria.</title>
        <authorList>
            <person name="Afrizal A."/>
        </authorList>
    </citation>
    <scope>NUCLEOTIDE SEQUENCE</scope>
    <source>
        <strain evidence="5">CLA-AA-H272</strain>
    </source>
</reference>
<dbReference type="GO" id="GO:0005975">
    <property type="term" value="P:carbohydrate metabolic process"/>
    <property type="evidence" value="ECO:0007669"/>
    <property type="project" value="InterPro"/>
</dbReference>
<comment type="caution">
    <text evidence="5">The sequence shown here is derived from an EMBL/GenBank/DDBJ whole genome shotgun (WGS) entry which is preliminary data.</text>
</comment>
<organism evidence="5 6">
    <name type="scientific">Brotocaccenecus cirricatena</name>
    <dbReference type="NCBI Taxonomy" id="3064195"/>
    <lineage>
        <taxon>Bacteria</taxon>
        <taxon>Bacillati</taxon>
        <taxon>Bacillota</taxon>
        <taxon>Clostridia</taxon>
        <taxon>Eubacteriales</taxon>
        <taxon>Oscillospiraceae</taxon>
        <taxon>Brotocaccenecus</taxon>
    </lineage>
</organism>
<dbReference type="PANTHER" id="PTHR43863">
    <property type="entry name" value="HYDROLASE, PUTATIVE (AFU_ORTHOLOGUE AFUA_1G03140)-RELATED"/>
    <property type="match status" value="1"/>
</dbReference>
<dbReference type="CDD" id="cd06595">
    <property type="entry name" value="GH31_u1"/>
    <property type="match status" value="1"/>
</dbReference>
<evidence type="ECO:0000313" key="6">
    <source>
        <dbReference type="Proteomes" id="UP001199319"/>
    </source>
</evidence>
<protein>
    <submittedName>
        <fullName evidence="5">Alpha-xylosidase</fullName>
    </submittedName>
</protein>
<dbReference type="AlphaFoldDB" id="A0AAE3ADV5"/>
<accession>A0AAE3ADV5</accession>
<dbReference type="Pfam" id="PF21365">
    <property type="entry name" value="Glyco_hydro_31_3rd"/>
    <property type="match status" value="1"/>
</dbReference>
<dbReference type="InterPro" id="IPR017853">
    <property type="entry name" value="GH"/>
</dbReference>
<proteinExistence type="inferred from homology"/>
<evidence type="ECO:0000313" key="5">
    <source>
        <dbReference type="EMBL" id="MCC2128153.1"/>
    </source>
</evidence>
<keyword evidence="2" id="KW-0378">Hydrolase</keyword>
<feature type="domain" description="Glycosyl hydrolase family 31 C-terminal" evidence="4">
    <location>
        <begin position="489"/>
        <end position="580"/>
    </location>
</feature>
<dbReference type="InterPro" id="IPR000322">
    <property type="entry name" value="Glyco_hydro_31_TIM"/>
</dbReference>
<dbReference type="InterPro" id="IPR013780">
    <property type="entry name" value="Glyco_hydro_b"/>
</dbReference>
<dbReference type="SUPFAM" id="SSF51011">
    <property type="entry name" value="Glycosyl hydrolase domain"/>
    <property type="match status" value="1"/>
</dbReference>
<sequence length="768" mass="88078">MDQNPQPHGAHIFHRRFWRVTVLTSMLFRIEFDPAELFEDRMSQIVTGRSFAKTPYTVSAQDGRIQISTADAAIWLNETRFRFSAKSPCTGAIWNYGDPLHNLGGTARTLDMADGAIQLEDGIFSEEGIGLLEDKSCVFTASGVLCSRCSDAADVYLFLYGKNYSRGLQDFYRLCGATPLLPRYALGNWWSRFWPYTQQEYLTLMDRFESERLPFSVAVLDMDWHLTSVPDGYNSWTGYTWNRKLLPRPAELLTQLHARGKHVTLNLHPAAGVQPFEQRYAQMAQAMGLAPDAQRTIPFDFTDICFRNAYFSVLLHPMEQEGVDFWWIDWQQEAESRIPGLDPLWLLNHYHFIEAARHGKRPLILSRYAGPGSHRYPVGFSGDTVVSWESLRFQPYFTSTASNIGYGWWSHDIGGHMDGIRDDELICRWMQFGVFSPINRLHSTCNRFAGKEPWRFRHDIREIMGGFLRLRHQMIPYLYTMNHRCHTEGIPLIRPMYHGFPKEEAAYCCPNQYEFGSQMIVAPAVSPCCPKLEMAGTDVWLPPGTYYDFFTGVRYVGGRRLRAFRPLSSIPVFVRAGGIIPTAKFHCIDENPKQLFLRIYPGADGCFTMYEDDGISSAPGAKTQFLLFWKQGHFVIRAPGRHPFLPRKRAFTLCFCGIVVKEATVRCGLSEYKVRCIYDNTLKGSLAEIAESETDQDVHVFIQDYLSVQAEIRRENLFCLLQRAQIETNLKESVFNALEAIGYRFFPQKLNSLPTSLHEAIEEVLGLY</sequence>